<accession>A0AA38WGC7</accession>
<organism evidence="1 2">
    <name type="scientific">Centaurea solstitialis</name>
    <name type="common">yellow star-thistle</name>
    <dbReference type="NCBI Taxonomy" id="347529"/>
    <lineage>
        <taxon>Eukaryota</taxon>
        <taxon>Viridiplantae</taxon>
        <taxon>Streptophyta</taxon>
        <taxon>Embryophyta</taxon>
        <taxon>Tracheophyta</taxon>
        <taxon>Spermatophyta</taxon>
        <taxon>Magnoliopsida</taxon>
        <taxon>eudicotyledons</taxon>
        <taxon>Gunneridae</taxon>
        <taxon>Pentapetalae</taxon>
        <taxon>asterids</taxon>
        <taxon>campanulids</taxon>
        <taxon>Asterales</taxon>
        <taxon>Asteraceae</taxon>
        <taxon>Carduoideae</taxon>
        <taxon>Cardueae</taxon>
        <taxon>Centaureinae</taxon>
        <taxon>Centaurea</taxon>
    </lineage>
</organism>
<proteinExistence type="predicted"/>
<dbReference type="EMBL" id="JARYMX010000004">
    <property type="protein sequence ID" value="KAJ9551195.1"/>
    <property type="molecule type" value="Genomic_DNA"/>
</dbReference>
<sequence>MPASFPQYVTNAITGKIPDPPGVKLQKQGFKAKHHVVFVPGIVTGGLEMWEGHPCMDGLFRKRLWGGTFGELYKSGHYVLHFMKLAKAPAPIGGGGGSDRCAKHIKVVMNIGGPLLRLPKIVAGLFSAEAKDIAIDRTVAPGVDIFGFQTLQHAMQMARTWDSTMSLIPKGGDTICDTLDWAPEAGHDCAAIKIDKNDTQATSQNGKVDFDGLKSANYGRIISFGKDVVELHSSKIHRVDLGWGVKAVVDYKIFSVNLVLDLLEYVAPRMMKHGSAHYSYGIVENLDDENTSIIILVESLRKQWGYKISSGATEKDLGGDRVYSTILKWSEKINLQ</sequence>
<evidence type="ECO:0000313" key="1">
    <source>
        <dbReference type="EMBL" id="KAJ9551195.1"/>
    </source>
</evidence>
<evidence type="ECO:0000313" key="2">
    <source>
        <dbReference type="Proteomes" id="UP001172457"/>
    </source>
</evidence>
<name>A0AA38WGC7_9ASTR</name>
<keyword evidence="2" id="KW-1185">Reference proteome</keyword>
<gene>
    <name evidence="1" type="ORF">OSB04_015240</name>
</gene>
<dbReference type="AlphaFoldDB" id="A0AA38WGC7"/>
<reference evidence="1" key="1">
    <citation type="submission" date="2023-03" db="EMBL/GenBank/DDBJ databases">
        <title>Chromosome-scale reference genome and RAD-based genetic map of yellow starthistle (Centaurea solstitialis) reveal putative structural variation and QTLs associated with invader traits.</title>
        <authorList>
            <person name="Reatini B."/>
            <person name="Cang F.A."/>
            <person name="Jiang Q."/>
            <person name="Mckibben M.T.W."/>
            <person name="Barker M.S."/>
            <person name="Rieseberg L.H."/>
            <person name="Dlugosch K.M."/>
        </authorList>
    </citation>
    <scope>NUCLEOTIDE SEQUENCE</scope>
    <source>
        <strain evidence="1">CAN-66</strain>
        <tissue evidence="1">Leaf</tissue>
    </source>
</reference>
<protein>
    <submittedName>
        <fullName evidence="1">Uncharacterized protein</fullName>
    </submittedName>
</protein>
<dbReference type="PANTHER" id="PTHR11440">
    <property type="entry name" value="LECITHIN-CHOLESTEROL ACYLTRANSFERASE-RELATED"/>
    <property type="match status" value="1"/>
</dbReference>
<dbReference type="Proteomes" id="UP001172457">
    <property type="component" value="Chromosome 4"/>
</dbReference>
<comment type="caution">
    <text evidence="1">The sequence shown here is derived from an EMBL/GenBank/DDBJ whole genome shotgun (WGS) entry which is preliminary data.</text>
</comment>